<evidence type="ECO:0000256" key="3">
    <source>
        <dbReference type="ARBA" id="ARBA00006453"/>
    </source>
</evidence>
<evidence type="ECO:0000256" key="1">
    <source>
        <dbReference type="ARBA" id="ARBA00003843"/>
    </source>
</evidence>
<dbReference type="RefSeq" id="XP_025408941.1">
    <property type="nucleotide sequence ID" value="XM_025553156.1"/>
</dbReference>
<dbReference type="PANTHER" id="PTHR45973:SF9">
    <property type="entry name" value="LEUCINE-RICH REPEAT-CONTAINING PROTEIN 46"/>
    <property type="match status" value="1"/>
</dbReference>
<comment type="subcellular location">
    <subcellularLocation>
        <location evidence="2">Cell projection</location>
        <location evidence="2">Cilium</location>
    </subcellularLocation>
</comment>
<dbReference type="Proteomes" id="UP000694846">
    <property type="component" value="Unplaced"/>
</dbReference>
<dbReference type="SUPFAM" id="SSF52075">
    <property type="entry name" value="Outer arm dynein light chain 1"/>
    <property type="match status" value="1"/>
</dbReference>
<protein>
    <recommendedName>
        <fullName evidence="8">Dynein axonemal assembly factor 1 homolog</fullName>
    </recommendedName>
</protein>
<dbReference type="InterPro" id="IPR001611">
    <property type="entry name" value="Leu-rich_rpt"/>
</dbReference>
<dbReference type="SMART" id="SM00365">
    <property type="entry name" value="LRR_SD22"/>
    <property type="match status" value="3"/>
</dbReference>
<comment type="similarity">
    <text evidence="3">Belongs to the DNAAF1 family.</text>
</comment>
<name>A0A8B8FED0_9HEMI</name>
<keyword evidence="5" id="KW-0677">Repeat</keyword>
<evidence type="ECO:0000256" key="2">
    <source>
        <dbReference type="ARBA" id="ARBA00004138"/>
    </source>
</evidence>
<proteinExistence type="inferred from homology"/>
<dbReference type="GO" id="GO:0005929">
    <property type="term" value="C:cilium"/>
    <property type="evidence" value="ECO:0007669"/>
    <property type="project" value="UniProtKB-SubCell"/>
</dbReference>
<evidence type="ECO:0000313" key="10">
    <source>
        <dbReference type="RefSeq" id="XP_025408941.1"/>
    </source>
</evidence>
<keyword evidence="7" id="KW-0966">Cell projection</keyword>
<evidence type="ECO:0000256" key="8">
    <source>
        <dbReference type="ARBA" id="ARBA00024433"/>
    </source>
</evidence>
<reference evidence="10" key="1">
    <citation type="submission" date="2025-08" db="UniProtKB">
        <authorList>
            <consortium name="RefSeq"/>
        </authorList>
    </citation>
    <scope>IDENTIFICATION</scope>
    <source>
        <tissue evidence="10">Whole body</tissue>
    </source>
</reference>
<evidence type="ECO:0000256" key="6">
    <source>
        <dbReference type="ARBA" id="ARBA00023069"/>
    </source>
</evidence>
<dbReference type="Pfam" id="PF12799">
    <property type="entry name" value="LRR_4"/>
    <property type="match status" value="1"/>
</dbReference>
<evidence type="ECO:0000256" key="5">
    <source>
        <dbReference type="ARBA" id="ARBA00022737"/>
    </source>
</evidence>
<keyword evidence="6" id="KW-0969">Cilium</keyword>
<dbReference type="InterPro" id="IPR032675">
    <property type="entry name" value="LRR_dom_sf"/>
</dbReference>
<dbReference type="OrthoDB" id="27917at2759"/>
<dbReference type="PANTHER" id="PTHR45973">
    <property type="entry name" value="PROTEIN PHOSPHATASE 1 REGULATORY SUBUNIT SDS22-RELATED"/>
    <property type="match status" value="1"/>
</dbReference>
<evidence type="ECO:0000256" key="4">
    <source>
        <dbReference type="ARBA" id="ARBA00022614"/>
    </source>
</evidence>
<dbReference type="InterPro" id="IPR025875">
    <property type="entry name" value="Leu-rich_rpt_4"/>
</dbReference>
<evidence type="ECO:0000256" key="7">
    <source>
        <dbReference type="ARBA" id="ARBA00023273"/>
    </source>
</evidence>
<accession>A0A8B8FED0</accession>
<evidence type="ECO:0000313" key="9">
    <source>
        <dbReference type="Proteomes" id="UP000694846"/>
    </source>
</evidence>
<dbReference type="AlphaFoldDB" id="A0A8B8FED0"/>
<gene>
    <name evidence="10" type="primary">LOC112682528</name>
</gene>
<keyword evidence="9" id="KW-1185">Reference proteome</keyword>
<sequence>MEFTVIDAHVIRSNHDDRGGKTDAEDPDEMIAWFKELRHLDLSCSNILHIANLGLISSTNLTSLKLSVNRIDKICNLETYTNLLELDLSHNHIKQIENLQGLVKLRRLVLNHNPLTTVQNLDSQLDSLEMLDIGYCKITSIRFIFYLKKFKNLVSLIVEGNPFRIVPADSERKFIISLVQSLLVYNNKTVTVEEKKESLETFSKLISLLENNDKKLKRLSEDEKLRLERMNARKDAFLDRIPESGDVDFNVSIFRNPTVEQVLNENSRYGIHNAYRVHAENFRQLINEITEAAETSRETRTRLVIEFREKLRCLINDGVNESRKCVTKFAEYKKRLKCDLHKSGDSLQDDTVATDETQLVMQREAAKHKRLDKRTRVLWLVLMGHEDSLFRKITEMIAVLQDVLEKHIMEFKQLVNNRFGVLQRQQNVFLQFVLEYAVCSAQSDDTNNRFCRVSQFINDISQCMESQAMQLQSAESYITKSASKWLDDVFNDLNDQEIQRNRQKILEIATFIRSQDE</sequence>
<organism evidence="9 10">
    <name type="scientific">Sipha flava</name>
    <name type="common">yellow sugarcane aphid</name>
    <dbReference type="NCBI Taxonomy" id="143950"/>
    <lineage>
        <taxon>Eukaryota</taxon>
        <taxon>Metazoa</taxon>
        <taxon>Ecdysozoa</taxon>
        <taxon>Arthropoda</taxon>
        <taxon>Hexapoda</taxon>
        <taxon>Insecta</taxon>
        <taxon>Pterygota</taxon>
        <taxon>Neoptera</taxon>
        <taxon>Paraneoptera</taxon>
        <taxon>Hemiptera</taxon>
        <taxon>Sternorrhyncha</taxon>
        <taxon>Aphidomorpha</taxon>
        <taxon>Aphidoidea</taxon>
        <taxon>Aphididae</taxon>
        <taxon>Sipha</taxon>
    </lineage>
</organism>
<dbReference type="GeneID" id="112682528"/>
<dbReference type="Gene3D" id="3.80.10.10">
    <property type="entry name" value="Ribonuclease Inhibitor"/>
    <property type="match status" value="2"/>
</dbReference>
<dbReference type="InterPro" id="IPR050576">
    <property type="entry name" value="Cilia_flagella_integrity"/>
</dbReference>
<comment type="function">
    <text evidence="1">Cilium-specific protein required for cilia structures.</text>
</comment>
<keyword evidence="4" id="KW-0433">Leucine-rich repeat</keyword>
<dbReference type="PROSITE" id="PS51450">
    <property type="entry name" value="LRR"/>
    <property type="match status" value="3"/>
</dbReference>